<organism evidence="9 10">
    <name type="scientific">Lysobacter arenosi</name>
    <dbReference type="NCBI Taxonomy" id="2795387"/>
    <lineage>
        <taxon>Bacteria</taxon>
        <taxon>Pseudomonadati</taxon>
        <taxon>Pseudomonadota</taxon>
        <taxon>Gammaproteobacteria</taxon>
        <taxon>Lysobacterales</taxon>
        <taxon>Lysobacteraceae</taxon>
        <taxon>Lysobacter</taxon>
    </lineage>
</organism>
<evidence type="ECO:0000256" key="7">
    <source>
        <dbReference type="SAM" id="Phobius"/>
    </source>
</evidence>
<keyword evidence="3 9" id="KW-0808">Transferase</keyword>
<dbReference type="EC" id="2.7.8.31" evidence="9"/>
<dbReference type="Pfam" id="PF02397">
    <property type="entry name" value="Bac_transf"/>
    <property type="match status" value="1"/>
</dbReference>
<dbReference type="InterPro" id="IPR017473">
    <property type="entry name" value="Undecaprenyl-P_gluc_Ptfrase"/>
</dbReference>
<feature type="domain" description="Bacterial sugar transferase" evidence="8">
    <location>
        <begin position="288"/>
        <end position="470"/>
    </location>
</feature>
<dbReference type="RefSeq" id="WP_200605414.1">
    <property type="nucleotide sequence ID" value="NZ_CP071517.1"/>
</dbReference>
<reference evidence="9 10" key="1">
    <citation type="submission" date="2021-02" db="EMBL/GenBank/DDBJ databases">
        <title>Lysobacter arenosi sp. nov., isolated from soil of gangwondo yeongwol, south Korea.</title>
        <authorList>
            <person name="Kim K.R."/>
            <person name="Kim K.H."/>
            <person name="Jeon C.O."/>
        </authorList>
    </citation>
    <scope>NUCLEOTIDE SEQUENCE [LARGE SCALE GENOMIC DNA]</scope>
    <source>
        <strain evidence="9 10">R7</strain>
    </source>
</reference>
<keyword evidence="6 7" id="KW-0472">Membrane</keyword>
<dbReference type="NCBIfam" id="TIGR03025">
    <property type="entry name" value="EPS_sugtrans"/>
    <property type="match status" value="1"/>
</dbReference>
<evidence type="ECO:0000256" key="2">
    <source>
        <dbReference type="ARBA" id="ARBA00006464"/>
    </source>
</evidence>
<keyword evidence="5 7" id="KW-1133">Transmembrane helix</keyword>
<dbReference type="NCBIfam" id="TIGR03023">
    <property type="entry name" value="WcaJ_sugtrans"/>
    <property type="match status" value="1"/>
</dbReference>
<keyword evidence="10" id="KW-1185">Reference proteome</keyword>
<evidence type="ECO:0000256" key="5">
    <source>
        <dbReference type="ARBA" id="ARBA00022989"/>
    </source>
</evidence>
<dbReference type="GO" id="GO:0089702">
    <property type="term" value="F:undecaprenyl-phosphate glucose phosphotransferase activity"/>
    <property type="evidence" value="ECO:0007669"/>
    <property type="project" value="UniProtKB-EC"/>
</dbReference>
<feature type="transmembrane region" description="Helical" evidence="7">
    <location>
        <begin position="122"/>
        <end position="140"/>
    </location>
</feature>
<proteinExistence type="inferred from homology"/>
<feature type="transmembrane region" description="Helical" evidence="7">
    <location>
        <begin position="20"/>
        <end position="45"/>
    </location>
</feature>
<dbReference type="PANTHER" id="PTHR30576">
    <property type="entry name" value="COLANIC BIOSYNTHESIS UDP-GLUCOSE LIPID CARRIER TRANSFERASE"/>
    <property type="match status" value="1"/>
</dbReference>
<dbReference type="PANTHER" id="PTHR30576:SF21">
    <property type="entry name" value="UDP-GLUCOSE:UNDECAPRENYL-PHOSPHATE GLUCOSE-1-PHOSPHATE TRANSFERASE"/>
    <property type="match status" value="1"/>
</dbReference>
<dbReference type="InterPro" id="IPR017475">
    <property type="entry name" value="EPS_sugar_tfrase"/>
</dbReference>
<name>A0ABX7RGG9_9GAMM</name>
<comment type="subcellular location">
    <subcellularLocation>
        <location evidence="1">Membrane</location>
        <topology evidence="1">Multi-pass membrane protein</topology>
    </subcellularLocation>
</comment>
<evidence type="ECO:0000313" key="10">
    <source>
        <dbReference type="Proteomes" id="UP000663400"/>
    </source>
</evidence>
<evidence type="ECO:0000259" key="8">
    <source>
        <dbReference type="Pfam" id="PF02397"/>
    </source>
</evidence>
<dbReference type="InterPro" id="IPR003362">
    <property type="entry name" value="Bact_transf"/>
</dbReference>
<evidence type="ECO:0000313" key="9">
    <source>
        <dbReference type="EMBL" id="QSX76049.1"/>
    </source>
</evidence>
<dbReference type="EMBL" id="CP071517">
    <property type="protein sequence ID" value="QSX76049.1"/>
    <property type="molecule type" value="Genomic_DNA"/>
</dbReference>
<comment type="similarity">
    <text evidence="2">Belongs to the bacterial sugar transferase family.</text>
</comment>
<dbReference type="Proteomes" id="UP000663400">
    <property type="component" value="Chromosome"/>
</dbReference>
<evidence type="ECO:0000256" key="6">
    <source>
        <dbReference type="ARBA" id="ARBA00023136"/>
    </source>
</evidence>
<feature type="transmembrane region" description="Helical" evidence="7">
    <location>
        <begin position="293"/>
        <end position="313"/>
    </location>
</feature>
<feature type="transmembrane region" description="Helical" evidence="7">
    <location>
        <begin position="60"/>
        <end position="78"/>
    </location>
</feature>
<gene>
    <name evidence="9" type="ORF">HIV01_005995</name>
</gene>
<evidence type="ECO:0000256" key="3">
    <source>
        <dbReference type="ARBA" id="ARBA00022679"/>
    </source>
</evidence>
<dbReference type="Pfam" id="PF13727">
    <property type="entry name" value="CoA_binding_3"/>
    <property type="match status" value="1"/>
</dbReference>
<feature type="transmembrane region" description="Helical" evidence="7">
    <location>
        <begin position="90"/>
        <end position="110"/>
    </location>
</feature>
<evidence type="ECO:0000256" key="1">
    <source>
        <dbReference type="ARBA" id="ARBA00004141"/>
    </source>
</evidence>
<dbReference type="Gene3D" id="3.40.50.720">
    <property type="entry name" value="NAD(P)-binding Rossmann-like Domain"/>
    <property type="match status" value="1"/>
</dbReference>
<accession>A0ABX7RGG9</accession>
<keyword evidence="4 7" id="KW-0812">Transmembrane</keyword>
<evidence type="ECO:0000256" key="4">
    <source>
        <dbReference type="ARBA" id="ARBA00022692"/>
    </source>
</evidence>
<sequence>MLFSPIRTEYAVERVSLNKFSALFGFLLRIFDIAVIVAVGVAAYWLRFGTVEMPLDFRQAVARGVLFALLSMGTFSMYRSWRGVSVASEAFKLLSVWSVVFMLGVLYVALLKVQGVTSRLWWGYWFAGTVLASGMGRLVCRQAAAWVRERGLDVRTAVVVGSTADAAHIVRTLERQRWAGIEVRGWFSTGDALQQQLAGVPHLGDLAALAPYVESHHISQVWIALPVSEQAAIDRIVTDLDHSTADIKFVPDLFGLQLLNHSVEQIAGLPVINLRASPLDGEARMVKGLEDRVLAALILVLIAPVLAVIALGVKLTSRGPVLFKQKRHGLDGKTIKVWKFRSMRVHAEHAGQVTQATKRDPRITAFGSFLRRTSLDELPQFINVLQGKMSIVGPRPHAVEHNHHYKAIVQNYMQRHRVKPGITGWAQVNGLRGETDTVDKMAARVEYDLHYMQNWSLLLDLRIIAMTVVKGFIGKAAY</sequence>
<protein>
    <submittedName>
        <fullName evidence="9">Undecaprenyl-phosphate glucose phosphotransferase</fullName>
        <ecNumber evidence="9">2.7.8.31</ecNumber>
    </submittedName>
</protein>